<feature type="transmembrane region" description="Helical" evidence="1">
    <location>
        <begin position="50"/>
        <end position="70"/>
    </location>
</feature>
<dbReference type="Proteomes" id="UP001374579">
    <property type="component" value="Unassembled WGS sequence"/>
</dbReference>
<dbReference type="AlphaFoldDB" id="A0AAN9GPE8"/>
<keyword evidence="1" id="KW-0812">Transmembrane</keyword>
<keyword evidence="1" id="KW-0472">Membrane</keyword>
<keyword evidence="3" id="KW-1185">Reference proteome</keyword>
<accession>A0AAN9GPE8</accession>
<protein>
    <submittedName>
        <fullName evidence="2">Uncharacterized protein</fullName>
    </submittedName>
</protein>
<evidence type="ECO:0000313" key="2">
    <source>
        <dbReference type="EMBL" id="KAK7114065.1"/>
    </source>
</evidence>
<proteinExistence type="predicted"/>
<sequence length="198" mass="22068">MELPAERTTSTTKKGIEICQPDSQRQCMDGSCISRMELCPEEEMMNQDTVLIMIGVGMGVVLFLIMLYCLQQRHNTGTERQSLNYDETDHPELLMPPPAYDEAVNINLYPPTPQRNRRIPSAEEPITPPPNYDAALHILAQSQENVFASKEAAAEASPVLRRAVSVEHVGIARSRPMTFSSFGANSKSFGRTANERKT</sequence>
<gene>
    <name evidence="2" type="ORF">V1264_000191</name>
</gene>
<evidence type="ECO:0000256" key="1">
    <source>
        <dbReference type="SAM" id="Phobius"/>
    </source>
</evidence>
<name>A0AAN9GPE8_9CAEN</name>
<dbReference type="EMBL" id="JBAMIC010000001">
    <property type="protein sequence ID" value="KAK7114065.1"/>
    <property type="molecule type" value="Genomic_DNA"/>
</dbReference>
<organism evidence="2 3">
    <name type="scientific">Littorina saxatilis</name>
    <dbReference type="NCBI Taxonomy" id="31220"/>
    <lineage>
        <taxon>Eukaryota</taxon>
        <taxon>Metazoa</taxon>
        <taxon>Spiralia</taxon>
        <taxon>Lophotrochozoa</taxon>
        <taxon>Mollusca</taxon>
        <taxon>Gastropoda</taxon>
        <taxon>Caenogastropoda</taxon>
        <taxon>Littorinimorpha</taxon>
        <taxon>Littorinoidea</taxon>
        <taxon>Littorinidae</taxon>
        <taxon>Littorina</taxon>
    </lineage>
</organism>
<comment type="caution">
    <text evidence="2">The sequence shown here is derived from an EMBL/GenBank/DDBJ whole genome shotgun (WGS) entry which is preliminary data.</text>
</comment>
<reference evidence="2 3" key="1">
    <citation type="submission" date="2024-02" db="EMBL/GenBank/DDBJ databases">
        <title>Chromosome-scale genome assembly of the rough periwinkle Littorina saxatilis.</title>
        <authorList>
            <person name="De Jode A."/>
            <person name="Faria R."/>
            <person name="Formenti G."/>
            <person name="Sims Y."/>
            <person name="Smith T.P."/>
            <person name="Tracey A."/>
            <person name="Wood J.M.D."/>
            <person name="Zagrodzka Z.B."/>
            <person name="Johannesson K."/>
            <person name="Butlin R.K."/>
            <person name="Leder E.H."/>
        </authorList>
    </citation>
    <scope>NUCLEOTIDE SEQUENCE [LARGE SCALE GENOMIC DNA]</scope>
    <source>
        <strain evidence="2">Snail1</strain>
        <tissue evidence="2">Muscle</tissue>
    </source>
</reference>
<keyword evidence="1" id="KW-1133">Transmembrane helix</keyword>
<evidence type="ECO:0000313" key="3">
    <source>
        <dbReference type="Proteomes" id="UP001374579"/>
    </source>
</evidence>